<dbReference type="PROSITE" id="PS51257">
    <property type="entry name" value="PROKAR_LIPOPROTEIN"/>
    <property type="match status" value="1"/>
</dbReference>
<dbReference type="RefSeq" id="WP_305731997.1">
    <property type="nucleotide sequence ID" value="NZ_OW150024.1"/>
</dbReference>
<organism evidence="1 2">
    <name type="scientific">Trichlorobacter ammonificans</name>
    <dbReference type="NCBI Taxonomy" id="2916410"/>
    <lineage>
        <taxon>Bacteria</taxon>
        <taxon>Pseudomonadati</taxon>
        <taxon>Thermodesulfobacteriota</taxon>
        <taxon>Desulfuromonadia</taxon>
        <taxon>Geobacterales</taxon>
        <taxon>Geobacteraceae</taxon>
        <taxon>Trichlorobacter</taxon>
    </lineage>
</organism>
<keyword evidence="2" id="KW-1185">Reference proteome</keyword>
<proteinExistence type="predicted"/>
<sequence>MWLYLRALHTCTVPHLIVIVLSLLLTACGNDSLPSPSQSDTTVLYRQAVLDAYMVTPAKVYQGLTHITPDNPNLIWEHGVVGGRVLVTTWMGNAGASYKCPPDGCQTGDTCKEGRECPTYRWDTWVTVAPELKNFFKGTVPTPLRVAQLLGLPPDYAMPGNPKEARYVLELWVSPADLFRPCPDPEITDRECQTDYPNSAFLSFTATEKVKATEGGVSEFRDYRGWFDNRSSFVYSYPYPATNISDPLPYPWTRLGYTYDWGDPSHIGLSEYVVHGNRIDQQGNPKTISVGIKSVKTTTEYFVQ</sequence>
<evidence type="ECO:0000313" key="1">
    <source>
        <dbReference type="EMBL" id="CAH2031159.1"/>
    </source>
</evidence>
<dbReference type="Proteomes" id="UP001295463">
    <property type="component" value="Chromosome"/>
</dbReference>
<reference evidence="1 2" key="1">
    <citation type="submission" date="2022-03" db="EMBL/GenBank/DDBJ databases">
        <authorList>
            <person name="Koch H."/>
        </authorList>
    </citation>
    <scope>NUCLEOTIDE SEQUENCE [LARGE SCALE GENOMIC DNA]</scope>
    <source>
        <strain evidence="1 2">G1</strain>
    </source>
</reference>
<evidence type="ECO:0000313" key="2">
    <source>
        <dbReference type="Proteomes" id="UP001295463"/>
    </source>
</evidence>
<gene>
    <name evidence="1" type="ORF">GEAMG1_1329</name>
</gene>
<dbReference type="EMBL" id="OW150024">
    <property type="protein sequence ID" value="CAH2031159.1"/>
    <property type="molecule type" value="Genomic_DNA"/>
</dbReference>
<accession>A0ABM9D9X4</accession>
<protein>
    <recommendedName>
        <fullName evidence="3">Lipoprotein</fullName>
    </recommendedName>
</protein>
<evidence type="ECO:0008006" key="3">
    <source>
        <dbReference type="Google" id="ProtNLM"/>
    </source>
</evidence>
<name>A0ABM9D9X4_9BACT</name>